<evidence type="ECO:0000313" key="2">
    <source>
        <dbReference type="EMBL" id="KUK99519.1"/>
    </source>
</evidence>
<feature type="non-terminal residue" evidence="2">
    <location>
        <position position="1"/>
    </location>
</feature>
<feature type="region of interest" description="Disordered" evidence="1">
    <location>
        <begin position="1"/>
        <end position="34"/>
    </location>
</feature>
<dbReference type="EMBL" id="LGHE01000253">
    <property type="protein sequence ID" value="KUK99519.1"/>
    <property type="molecule type" value="Genomic_DNA"/>
</dbReference>
<proteinExistence type="predicted"/>
<dbReference type="Proteomes" id="UP000054598">
    <property type="component" value="Unassembled WGS sequence"/>
</dbReference>
<name>A0A117MEE3_9EURY</name>
<comment type="caution">
    <text evidence="2">The sequence shown here is derived from an EMBL/GenBank/DDBJ whole genome shotgun (WGS) entry which is preliminary data.</text>
</comment>
<sequence>KRRKEWATVGQHAPNYPGYTRATMGRTMGIDTER</sequence>
<organism evidence="2 3">
    <name type="scientific">Methanoculleus marisnigri</name>
    <dbReference type="NCBI Taxonomy" id="2198"/>
    <lineage>
        <taxon>Archaea</taxon>
        <taxon>Methanobacteriati</taxon>
        <taxon>Methanobacteriota</taxon>
        <taxon>Stenosarchaea group</taxon>
        <taxon>Methanomicrobia</taxon>
        <taxon>Methanomicrobiales</taxon>
        <taxon>Methanomicrobiaceae</taxon>
        <taxon>Methanoculleus</taxon>
    </lineage>
</organism>
<evidence type="ECO:0000256" key="1">
    <source>
        <dbReference type="SAM" id="MobiDB-lite"/>
    </source>
</evidence>
<evidence type="ECO:0000313" key="3">
    <source>
        <dbReference type="Proteomes" id="UP000054598"/>
    </source>
</evidence>
<protein>
    <submittedName>
        <fullName evidence="2">Uncharacterized protein</fullName>
    </submittedName>
</protein>
<dbReference type="AlphaFoldDB" id="A0A117MEE3"/>
<reference evidence="3" key="1">
    <citation type="journal article" date="2015" name="MBio">
        <title>Genome-Resolved Metagenomic Analysis Reveals Roles for Candidate Phyla and Other Microbial Community Members in Biogeochemical Transformations in Oil Reservoirs.</title>
        <authorList>
            <person name="Hu P."/>
            <person name="Tom L."/>
            <person name="Singh A."/>
            <person name="Thomas B.C."/>
            <person name="Baker B.J."/>
            <person name="Piceno Y.M."/>
            <person name="Andersen G.L."/>
            <person name="Banfield J.F."/>
        </authorList>
    </citation>
    <scope>NUCLEOTIDE SEQUENCE [LARGE SCALE GENOMIC DNA]</scope>
</reference>
<gene>
    <name evidence="2" type="ORF">XE10_1795</name>
</gene>
<accession>A0A117MEE3</accession>